<dbReference type="Proteomes" id="UP000249661">
    <property type="component" value="Unassembled WGS sequence"/>
</dbReference>
<evidence type="ECO:0000313" key="1">
    <source>
        <dbReference type="EMBL" id="RAH64817.1"/>
    </source>
</evidence>
<accession>A0ACD1GUH0</accession>
<protein>
    <submittedName>
        <fullName evidence="1">Uncharacterized protein</fullName>
    </submittedName>
</protein>
<name>A0ACD1GUH0_9EURO</name>
<organism evidence="1 2">
    <name type="scientific">Aspergillus aculeatinus CBS 121060</name>
    <dbReference type="NCBI Taxonomy" id="1448322"/>
    <lineage>
        <taxon>Eukaryota</taxon>
        <taxon>Fungi</taxon>
        <taxon>Dikarya</taxon>
        <taxon>Ascomycota</taxon>
        <taxon>Pezizomycotina</taxon>
        <taxon>Eurotiomycetes</taxon>
        <taxon>Eurotiomycetidae</taxon>
        <taxon>Eurotiales</taxon>
        <taxon>Aspergillaceae</taxon>
        <taxon>Aspergillus</taxon>
        <taxon>Aspergillus subgen. Circumdati</taxon>
    </lineage>
</organism>
<evidence type="ECO:0000313" key="2">
    <source>
        <dbReference type="Proteomes" id="UP000249661"/>
    </source>
</evidence>
<reference evidence="1" key="1">
    <citation type="submission" date="2018-02" db="EMBL/GenBank/DDBJ databases">
        <title>The genomes of Aspergillus section Nigri reveals drivers in fungal speciation.</title>
        <authorList>
            <consortium name="DOE Joint Genome Institute"/>
            <person name="Vesth T.C."/>
            <person name="Nybo J."/>
            <person name="Theobald S."/>
            <person name="Brandl J."/>
            <person name="Frisvad J.C."/>
            <person name="Nielsen K.F."/>
            <person name="Lyhne E.K."/>
            <person name="Kogle M.E."/>
            <person name="Kuo A."/>
            <person name="Riley R."/>
            <person name="Clum A."/>
            <person name="Nolan M."/>
            <person name="Lipzen A."/>
            <person name="Salamov A."/>
            <person name="Henrissat B."/>
            <person name="Wiebenga A."/>
            <person name="De vries R.P."/>
            <person name="Grigoriev I.V."/>
            <person name="Mortensen U.H."/>
            <person name="Andersen M.R."/>
            <person name="Baker S.E."/>
        </authorList>
    </citation>
    <scope>NUCLEOTIDE SEQUENCE</scope>
    <source>
        <strain evidence="1">CBS 121060</strain>
    </source>
</reference>
<dbReference type="EMBL" id="KZ825005">
    <property type="protein sequence ID" value="RAH64817.1"/>
    <property type="molecule type" value="Genomic_DNA"/>
</dbReference>
<proteinExistence type="predicted"/>
<keyword evidence="2" id="KW-1185">Reference proteome</keyword>
<sequence length="84" mass="9503">MHFINHWCFIINTPIASGFSPFHFCNSMFMSAWVMLLQSSLCAAIYSSLRRGVGHVHLGHIPAFAFNPESRICIILLVNCLHRA</sequence>
<gene>
    <name evidence="1" type="ORF">BO66DRAFT_231340</name>
</gene>